<dbReference type="EMBL" id="CM007648">
    <property type="protein sequence ID" value="ONM26188.1"/>
    <property type="molecule type" value="Genomic_DNA"/>
</dbReference>
<evidence type="ECO:0000256" key="1">
    <source>
        <dbReference type="SAM" id="MobiDB-lite"/>
    </source>
</evidence>
<gene>
    <name evidence="2" type="ORF">ZEAMMB73_Zm00001d007162</name>
</gene>
<feature type="compositionally biased region" description="Low complexity" evidence="1">
    <location>
        <begin position="17"/>
        <end position="29"/>
    </location>
</feature>
<name>A0A1D6F4D6_MAIZE</name>
<sequence length="66" mass="7017">MTSIPRPAGDAADARVDASTSAASSRSRRALAGSEIAIPIVPTVRVVITFTKFVPLIEPEEFFTID</sequence>
<dbReference type="AlphaFoldDB" id="A0A1D6F4D6"/>
<accession>A0A1D6F4D6</accession>
<protein>
    <submittedName>
        <fullName evidence="2">Uncharacterized protein</fullName>
    </submittedName>
</protein>
<organism evidence="2">
    <name type="scientific">Zea mays</name>
    <name type="common">Maize</name>
    <dbReference type="NCBI Taxonomy" id="4577"/>
    <lineage>
        <taxon>Eukaryota</taxon>
        <taxon>Viridiplantae</taxon>
        <taxon>Streptophyta</taxon>
        <taxon>Embryophyta</taxon>
        <taxon>Tracheophyta</taxon>
        <taxon>Spermatophyta</taxon>
        <taxon>Magnoliopsida</taxon>
        <taxon>Liliopsida</taxon>
        <taxon>Poales</taxon>
        <taxon>Poaceae</taxon>
        <taxon>PACMAD clade</taxon>
        <taxon>Panicoideae</taxon>
        <taxon>Andropogonodae</taxon>
        <taxon>Andropogoneae</taxon>
        <taxon>Tripsacinae</taxon>
        <taxon>Zea</taxon>
    </lineage>
</organism>
<feature type="region of interest" description="Disordered" evidence="1">
    <location>
        <begin position="1"/>
        <end position="29"/>
    </location>
</feature>
<proteinExistence type="predicted"/>
<reference evidence="2" key="1">
    <citation type="submission" date="2015-12" db="EMBL/GenBank/DDBJ databases">
        <title>Update maize B73 reference genome by single molecule sequencing technologies.</title>
        <authorList>
            <consortium name="Maize Genome Sequencing Project"/>
            <person name="Ware D."/>
        </authorList>
    </citation>
    <scope>NUCLEOTIDE SEQUENCE [LARGE SCALE GENOMIC DNA]</scope>
    <source>
        <tissue evidence="2">Seedling</tissue>
    </source>
</reference>
<evidence type="ECO:0000313" key="2">
    <source>
        <dbReference type="EMBL" id="ONM26188.1"/>
    </source>
</evidence>